<evidence type="ECO:0000256" key="1">
    <source>
        <dbReference type="ARBA" id="ARBA00004651"/>
    </source>
</evidence>
<protein>
    <submittedName>
        <fullName evidence="8">ABC transporter, membrane spanning protein</fullName>
    </submittedName>
</protein>
<proteinExistence type="predicted"/>
<evidence type="ECO:0000313" key="9">
    <source>
        <dbReference type="Proteomes" id="UP000191812"/>
    </source>
</evidence>
<organism evidence="8 9">
    <name type="scientific">Agrobacterium genomosp. 13 str. CFBP 6927</name>
    <dbReference type="NCBI Taxonomy" id="1183428"/>
    <lineage>
        <taxon>Bacteria</taxon>
        <taxon>Pseudomonadati</taxon>
        <taxon>Pseudomonadota</taxon>
        <taxon>Alphaproteobacteria</taxon>
        <taxon>Hyphomicrobiales</taxon>
        <taxon>Rhizobiaceae</taxon>
        <taxon>Rhizobium/Agrobacterium group</taxon>
        <taxon>Agrobacterium</taxon>
        <taxon>Agrobacterium tumefaciens complex</taxon>
    </lineage>
</organism>
<evidence type="ECO:0000256" key="5">
    <source>
        <dbReference type="ARBA" id="ARBA00022989"/>
    </source>
</evidence>
<evidence type="ECO:0000256" key="4">
    <source>
        <dbReference type="ARBA" id="ARBA00022692"/>
    </source>
</evidence>
<sequence>MFSKVIGAVKGQAHTVGSLVGAGIVWEIAVRLLNVPEYILPAPSKVFADLYNNVPIVFTASLYTLQPMVLGFLVAVVMGTLLALLVVYSRAFEAIFYPLLVILQIIPKIAIAPLFIIWVGFGLPSKILLVFCSPFFRSSSIPSWPSNPLSRMSTILPKAIAPDA</sequence>
<dbReference type="RefSeq" id="WP_308400339.1">
    <property type="nucleotide sequence ID" value="NZ_LT009757.1"/>
</dbReference>
<keyword evidence="6 7" id="KW-0472">Membrane</keyword>
<dbReference type="PANTHER" id="PTHR30151">
    <property type="entry name" value="ALKANE SULFONATE ABC TRANSPORTER-RELATED, MEMBRANE SUBUNIT"/>
    <property type="match status" value="1"/>
</dbReference>
<dbReference type="InterPro" id="IPR035906">
    <property type="entry name" value="MetI-like_sf"/>
</dbReference>
<keyword evidence="4 7" id="KW-0812">Transmembrane</keyword>
<comment type="subcellular location">
    <subcellularLocation>
        <location evidence="1">Cell membrane</location>
        <topology evidence="1">Multi-pass membrane protein</topology>
    </subcellularLocation>
</comment>
<keyword evidence="9" id="KW-1185">Reference proteome</keyword>
<gene>
    <name evidence="8" type="ORF">AGR13a_Lc120117</name>
</gene>
<evidence type="ECO:0000256" key="7">
    <source>
        <dbReference type="SAM" id="Phobius"/>
    </source>
</evidence>
<keyword evidence="2" id="KW-0813">Transport</keyword>
<evidence type="ECO:0000256" key="3">
    <source>
        <dbReference type="ARBA" id="ARBA00022475"/>
    </source>
</evidence>
<comment type="caution">
    <text evidence="8">The sequence shown here is derived from an EMBL/GenBank/DDBJ whole genome shotgun (WGS) entry which is preliminary data.</text>
</comment>
<dbReference type="SUPFAM" id="SSF161098">
    <property type="entry name" value="MetI-like"/>
    <property type="match status" value="1"/>
</dbReference>
<evidence type="ECO:0000256" key="2">
    <source>
        <dbReference type="ARBA" id="ARBA00022448"/>
    </source>
</evidence>
<accession>A0ABM9VKY4</accession>
<dbReference type="Proteomes" id="UP000191812">
    <property type="component" value="Unassembled WGS sequence"/>
</dbReference>
<keyword evidence="3" id="KW-1003">Cell membrane</keyword>
<reference evidence="8 9" key="1">
    <citation type="submission" date="2016-01" db="EMBL/GenBank/DDBJ databases">
        <authorList>
            <person name="Regsiter A."/>
            <person name="william w."/>
        </authorList>
    </citation>
    <scope>NUCLEOTIDE SEQUENCE [LARGE SCALE GENOMIC DNA]</scope>
    <source>
        <strain evidence="8 9">CFBP 6927</strain>
    </source>
</reference>
<feature type="transmembrane region" description="Helical" evidence="7">
    <location>
        <begin position="95"/>
        <end position="121"/>
    </location>
</feature>
<name>A0ABM9VKY4_9HYPH</name>
<dbReference type="EMBL" id="FBWH01000038">
    <property type="protein sequence ID" value="CUX54947.1"/>
    <property type="molecule type" value="Genomic_DNA"/>
</dbReference>
<evidence type="ECO:0000313" key="8">
    <source>
        <dbReference type="EMBL" id="CUX54947.1"/>
    </source>
</evidence>
<feature type="transmembrane region" description="Helical" evidence="7">
    <location>
        <begin position="68"/>
        <end position="88"/>
    </location>
</feature>
<keyword evidence="5 7" id="KW-1133">Transmembrane helix</keyword>
<evidence type="ECO:0000256" key="6">
    <source>
        <dbReference type="ARBA" id="ARBA00023136"/>
    </source>
</evidence>
<dbReference type="PANTHER" id="PTHR30151:SF20">
    <property type="entry name" value="ABC TRANSPORTER PERMEASE PROTEIN HI_0355-RELATED"/>
    <property type="match status" value="1"/>
</dbReference>